<evidence type="ECO:0000256" key="1">
    <source>
        <dbReference type="ARBA" id="ARBA00011065"/>
    </source>
</evidence>
<evidence type="ECO:0000256" key="5">
    <source>
        <dbReference type="ARBA" id="ARBA00022801"/>
    </source>
</evidence>
<feature type="region of interest" description="Disordered" evidence="11">
    <location>
        <begin position="145"/>
        <end position="166"/>
    </location>
</feature>
<gene>
    <name evidence="13" type="primary">CDC25</name>
    <name evidence="13" type="ORF">MVES_002093</name>
</gene>
<dbReference type="OrthoDB" id="26523at2759"/>
<dbReference type="CDD" id="cd01530">
    <property type="entry name" value="Cdc25"/>
    <property type="match status" value="1"/>
</dbReference>
<dbReference type="SMART" id="SM00450">
    <property type="entry name" value="RHOD"/>
    <property type="match status" value="1"/>
</dbReference>
<dbReference type="EC" id="3.1.3.48" evidence="2 10"/>
<dbReference type="InterPro" id="IPR000751">
    <property type="entry name" value="MPI_Phosphatase"/>
</dbReference>
<feature type="region of interest" description="Disordered" evidence="11">
    <location>
        <begin position="180"/>
        <end position="201"/>
    </location>
</feature>
<proteinExistence type="inferred from homology"/>
<comment type="catalytic activity">
    <reaction evidence="8 10">
        <text>O-phospho-L-tyrosyl-[protein] + H2O = L-tyrosyl-[protein] + phosphate</text>
        <dbReference type="Rhea" id="RHEA:10684"/>
        <dbReference type="Rhea" id="RHEA-COMP:10136"/>
        <dbReference type="Rhea" id="RHEA-COMP:20101"/>
        <dbReference type="ChEBI" id="CHEBI:15377"/>
        <dbReference type="ChEBI" id="CHEBI:43474"/>
        <dbReference type="ChEBI" id="CHEBI:46858"/>
        <dbReference type="ChEBI" id="CHEBI:61978"/>
        <dbReference type="EC" id="3.1.3.48"/>
    </reaction>
</comment>
<evidence type="ECO:0000313" key="14">
    <source>
        <dbReference type="Proteomes" id="UP000232875"/>
    </source>
</evidence>
<evidence type="ECO:0000259" key="12">
    <source>
        <dbReference type="PROSITE" id="PS50206"/>
    </source>
</evidence>
<evidence type="ECO:0000256" key="6">
    <source>
        <dbReference type="ARBA" id="ARBA00022912"/>
    </source>
</evidence>
<dbReference type="AlphaFoldDB" id="A0A2N1JBU8"/>
<reference evidence="13 14" key="1">
    <citation type="submission" date="2017-10" db="EMBL/GenBank/DDBJ databases">
        <title>A novel species of cold-tolerant Malassezia isolated from bats.</title>
        <authorList>
            <person name="Lorch J.M."/>
            <person name="Palmer J.M."/>
            <person name="Vanderwolf K.J."/>
            <person name="Schmidt K.Z."/>
            <person name="Verant M.L."/>
            <person name="Weller T.J."/>
            <person name="Blehert D.S."/>
        </authorList>
    </citation>
    <scope>NUCLEOTIDE SEQUENCE [LARGE SCALE GENOMIC DNA]</scope>
    <source>
        <strain evidence="13 14">NWHC:44797-103</strain>
    </source>
</reference>
<evidence type="ECO:0000256" key="4">
    <source>
        <dbReference type="ARBA" id="ARBA00022776"/>
    </source>
</evidence>
<keyword evidence="7 10" id="KW-0131">Cell cycle</keyword>
<dbReference type="PROSITE" id="PS50206">
    <property type="entry name" value="RHODANESE_3"/>
    <property type="match status" value="1"/>
</dbReference>
<comment type="similarity">
    <text evidence="1 10">Belongs to the MPI phosphatase family.</text>
</comment>
<dbReference type="EMBL" id="KZ454990">
    <property type="protein sequence ID" value="PKI84015.1"/>
    <property type="molecule type" value="Genomic_DNA"/>
</dbReference>
<dbReference type="PANTHER" id="PTHR10828">
    <property type="entry name" value="M-PHASE INDUCER PHOSPHATASE DUAL SPECIFICITY PHOSPHATASE CDC25"/>
    <property type="match status" value="1"/>
</dbReference>
<dbReference type="STRING" id="2020962.A0A2N1JBU8"/>
<evidence type="ECO:0000256" key="7">
    <source>
        <dbReference type="ARBA" id="ARBA00023306"/>
    </source>
</evidence>
<evidence type="ECO:0000256" key="8">
    <source>
        <dbReference type="ARBA" id="ARBA00051722"/>
    </source>
</evidence>
<accession>A0A2N1JBU8</accession>
<feature type="region of interest" description="Disordered" evidence="11">
    <location>
        <begin position="621"/>
        <end position="656"/>
    </location>
</feature>
<dbReference type="PRINTS" id="PR00716">
    <property type="entry name" value="MPIPHPHTASE"/>
</dbReference>
<keyword evidence="4 10" id="KW-0498">Mitosis</keyword>
<comment type="function">
    <text evidence="10">Tyrosine protein phosphatase which functions as a dosage-dependent inducer of mitotic progression.</text>
</comment>
<evidence type="ECO:0000256" key="2">
    <source>
        <dbReference type="ARBA" id="ARBA00013064"/>
    </source>
</evidence>
<dbReference type="GO" id="GO:0010971">
    <property type="term" value="P:positive regulation of G2/M transition of mitotic cell cycle"/>
    <property type="evidence" value="ECO:0007669"/>
    <property type="project" value="TreeGrafter"/>
</dbReference>
<protein>
    <recommendedName>
        <fullName evidence="9 10">M-phase inducer phosphatase</fullName>
        <ecNumber evidence="2 10">3.1.3.48</ecNumber>
    </recommendedName>
</protein>
<keyword evidence="3 10" id="KW-0132">Cell division</keyword>
<dbReference type="GO" id="GO:0005737">
    <property type="term" value="C:cytoplasm"/>
    <property type="evidence" value="ECO:0007669"/>
    <property type="project" value="TreeGrafter"/>
</dbReference>
<keyword evidence="14" id="KW-1185">Reference proteome</keyword>
<dbReference type="GO" id="GO:0005634">
    <property type="term" value="C:nucleus"/>
    <property type="evidence" value="ECO:0007669"/>
    <property type="project" value="TreeGrafter"/>
</dbReference>
<dbReference type="GO" id="GO:0004725">
    <property type="term" value="F:protein tyrosine phosphatase activity"/>
    <property type="evidence" value="ECO:0007669"/>
    <property type="project" value="UniProtKB-UniRule"/>
</dbReference>
<evidence type="ECO:0000256" key="3">
    <source>
        <dbReference type="ARBA" id="ARBA00022618"/>
    </source>
</evidence>
<evidence type="ECO:0000256" key="10">
    <source>
        <dbReference type="RuleBase" id="RU368028"/>
    </source>
</evidence>
<evidence type="ECO:0000313" key="13">
    <source>
        <dbReference type="EMBL" id="PKI84015.1"/>
    </source>
</evidence>
<dbReference type="GO" id="GO:0110032">
    <property type="term" value="P:positive regulation of G2/MI transition of meiotic cell cycle"/>
    <property type="evidence" value="ECO:0007669"/>
    <property type="project" value="TreeGrafter"/>
</dbReference>
<dbReference type="Proteomes" id="UP000232875">
    <property type="component" value="Unassembled WGS sequence"/>
</dbReference>
<keyword evidence="6 10" id="KW-0904">Protein phosphatase</keyword>
<organism evidence="13 14">
    <name type="scientific">Malassezia vespertilionis</name>
    <dbReference type="NCBI Taxonomy" id="2020962"/>
    <lineage>
        <taxon>Eukaryota</taxon>
        <taxon>Fungi</taxon>
        <taxon>Dikarya</taxon>
        <taxon>Basidiomycota</taxon>
        <taxon>Ustilaginomycotina</taxon>
        <taxon>Malasseziomycetes</taxon>
        <taxon>Malasseziales</taxon>
        <taxon>Malasseziaceae</taxon>
        <taxon>Malassezia</taxon>
    </lineage>
</organism>
<dbReference type="GO" id="GO:0000086">
    <property type="term" value="P:G2/M transition of mitotic cell cycle"/>
    <property type="evidence" value="ECO:0007669"/>
    <property type="project" value="TreeGrafter"/>
</dbReference>
<dbReference type="GO" id="GO:0051301">
    <property type="term" value="P:cell division"/>
    <property type="evidence" value="ECO:0007669"/>
    <property type="project" value="UniProtKB-UniRule"/>
</dbReference>
<evidence type="ECO:0000256" key="11">
    <source>
        <dbReference type="SAM" id="MobiDB-lite"/>
    </source>
</evidence>
<dbReference type="InterPro" id="IPR001763">
    <property type="entry name" value="Rhodanese-like_dom"/>
</dbReference>
<dbReference type="FunFam" id="3.40.250.10:FF:000021">
    <property type="entry name" value="M-phase inducer phosphatase cdc-25.2"/>
    <property type="match status" value="1"/>
</dbReference>
<dbReference type="InterPro" id="IPR036873">
    <property type="entry name" value="Rhodanese-like_dom_sf"/>
</dbReference>
<feature type="compositionally biased region" description="Polar residues" evidence="11">
    <location>
        <begin position="641"/>
        <end position="650"/>
    </location>
</feature>
<sequence>MVTILSSPQIAAAAWSSDEGDHSTLSPVARDNAAVQELDHSFGSSMSISSLDSPERAAERRATLAVLAEDPFGACDTALWPANKPMLNILAKSSPHAMEISSPAAPELGSRASQDIIACAQRRVACVRRSATLHTSMSLLRTMSSADPACEQDSSPTDGPPAKRRLSTFRTVQDVSFGCGDSERVSRDAGPSSSRHTRSRSTALCWSHPEISPLCSSRKIAPTVTLSPAAEVSGDASWLLHAEPSKRACLVSSHPAASPGGMAGYFFDPQSPQYTASVAPPTPCFSRPFSPPRSPCSPMHNATLLAPSPIIACRSDVYKDPARPPIVEMDGVMMDAPHDPQRGSPVRASARRRTPGFALRRTQTSLPNNKENVMPSAPLPARSLSPVLPGFGTFEMDKKALPCFPVKSDGLMRISPTTLRTLLQGGFEDRVRGYQVVDCRFPYEHQGGHIPGAINMSTVEHVQRHFLTPGYGMHAANPMPMRTQSGMPDCHGDTRKFVLIFHCEFSWKRAPSLALALRQIDRAMGCDYPKCHFPDVYILQGGYADFYKTYPDVCEPSAYVPMDDPRYVRDRSAELTGFRRQFSRNRSFAYGDEHFSALSVLSSRPNFSSTLFRAEQQQPVAAQAAPLTEEPNTLDVPNAARDTSFSSAGDSSFEGDVSYSPCAAAEFRRPAQLPDLPHARPFVRRALLRAETTPNA</sequence>
<keyword evidence="5 10" id="KW-0378">Hydrolase</keyword>
<dbReference type="SUPFAM" id="SSF52821">
    <property type="entry name" value="Rhodanese/Cell cycle control phosphatase"/>
    <property type="match status" value="1"/>
</dbReference>
<dbReference type="Pfam" id="PF00581">
    <property type="entry name" value="Rhodanese"/>
    <property type="match status" value="1"/>
</dbReference>
<feature type="domain" description="Rhodanese" evidence="12">
    <location>
        <begin position="430"/>
        <end position="555"/>
    </location>
</feature>
<name>A0A2N1JBU8_9BASI</name>
<dbReference type="PANTHER" id="PTHR10828:SF17">
    <property type="entry name" value="PROTEIN-TYROSINE-PHOSPHATASE"/>
    <property type="match status" value="1"/>
</dbReference>
<evidence type="ECO:0000256" key="9">
    <source>
        <dbReference type="ARBA" id="ARBA00067190"/>
    </source>
</evidence>
<dbReference type="Gene3D" id="3.40.250.10">
    <property type="entry name" value="Rhodanese-like domain"/>
    <property type="match status" value="1"/>
</dbReference>